<comment type="catalytic activity">
    <reaction evidence="14 15">
        <text>ATP + H2O = ADP + phosphate + H(+)</text>
        <dbReference type="Rhea" id="RHEA:13065"/>
        <dbReference type="ChEBI" id="CHEBI:15377"/>
        <dbReference type="ChEBI" id="CHEBI:15378"/>
        <dbReference type="ChEBI" id="CHEBI:30616"/>
        <dbReference type="ChEBI" id="CHEBI:43474"/>
        <dbReference type="ChEBI" id="CHEBI:456216"/>
        <dbReference type="EC" id="5.6.2.4"/>
    </reaction>
</comment>
<evidence type="ECO:0000256" key="10">
    <source>
        <dbReference type="ARBA" id="ARBA00023125"/>
    </source>
</evidence>
<evidence type="ECO:0000256" key="13">
    <source>
        <dbReference type="ARBA" id="ARBA00034617"/>
    </source>
</evidence>
<dbReference type="InterPro" id="IPR000212">
    <property type="entry name" value="DNA_helicase_UvrD/REP"/>
</dbReference>
<dbReference type="InterPro" id="IPR004586">
    <property type="entry name" value="RecB"/>
</dbReference>
<feature type="region of interest" description="Disordered" evidence="17">
    <location>
        <begin position="892"/>
        <end position="921"/>
    </location>
</feature>
<dbReference type="Pfam" id="PF00580">
    <property type="entry name" value="UvrD-helicase"/>
    <property type="match status" value="1"/>
</dbReference>
<dbReference type="Proteomes" id="UP000321248">
    <property type="component" value="Unassembled WGS sequence"/>
</dbReference>
<sequence length="1213" mass="132503">MSGTLAASRVADWAALPLGEGGRSLIEASAGTGKTWTISVLYLRLLLESGLDPTRVVVTTFTDPAAAELRERLRGRLLWAQAAATRAADGELPASPDTLPPDEAWLHARWTNGGDTARRDLRQLRLALADLDLAPITTLHGLCRRILGDYPFECGSTFGLGELVAGDALDSELLDDLWRHLAQSPREALDAGERAWYARGRDELAQALRIVTRAGVGVRVVESSDPAQIMDAQWAARLREWCAGLRFGKRKSALKNAIHGLAEFIEASDVNGTLPKSVQDNLGKAPADQLLDEDENLGFAGSEEFAFCRRALDLITDPALAARTQALARFREELLARRHRALLERGQLSFDALIDRVHAALHGEHGRALADRLFEAWPVTLVDEFQDTDQLQYGILDAIYRSAAIDGEPRGRLVMIGDPKQAIYGFRGGDIDAYLRAKASADTQLHLDTNYRSASRFVGALNALYAHVGEALSRQPDAPISYEAVKPSPTADRAVLAVDGQSCAQPLVFHYFPEPPANKDQRREAALAACANQIARTLNDTSLRIAGQPVSPGDLAVLVPWNSDITQLRRLLAQRGVPCVGAGKSSVFGTDIARELQLLLAGIHHAGHEGMVRAALATRLYGLDFNALRALDEHLDAWQQHAARLHGWRCQWQREGVLAAVQSVVAHAAGGLLTREAEAEGERILTDLRHLGELLQAQSGQLSGPEELLAWMDRQRRGGGDTGGDAADDLQLRIESDARRVRLMTLHASKGLEFPIVFLPLMWAHEGRDEKLPVVHDDDGIGRVLDLGGPRHVQARERAEWANQDERFRVLYVALTRAKFACHVYGLPPDRVRDGRGKGKTSDATQEGGNERSPQDPKRSALDAMLAVAKENGGLEALAELPGIAWTEAPWPGEPARFADAHPPQTPRLASRRMPPLPPTEQRYSFSALTRFHPASSSEDSSAADEAGGDHTPRLDTVPPAPPEPHPEIQRLEPVKGTRIGNAIHQIFEDREVGRPVAEQPALVRQALKQHDVHEARLPPERLEPLLAQRIDAALAAELLPGLVLGALPAHALRAEMGFHFPLDAVSLDALRRAAREHDEPDLVPPGTTDTLRGLMTGKIDLTLEHAGRFHVLDYKGNWLGPAVADYQGEALTRAMDAHHYRFQALIYTVAVHRYLRQRVPGYDPARHLGEGIYLFVRAAGLAPGAGVWAHRFPDALIDAVDVALAGQREEAA</sequence>
<keyword evidence="3 15" id="KW-0547">Nucleotide-binding</keyword>
<dbReference type="PANTHER" id="PTHR11070:SF23">
    <property type="entry name" value="RECBCD ENZYME SUBUNIT RECB"/>
    <property type="match status" value="1"/>
</dbReference>
<dbReference type="GO" id="GO:0008854">
    <property type="term" value="F:exodeoxyribonuclease V activity"/>
    <property type="evidence" value="ECO:0007669"/>
    <property type="project" value="UniProtKB-EC"/>
</dbReference>
<evidence type="ECO:0000256" key="8">
    <source>
        <dbReference type="ARBA" id="ARBA00022840"/>
    </source>
</evidence>
<dbReference type="GO" id="GO:0003677">
    <property type="term" value="F:DNA binding"/>
    <property type="evidence" value="ECO:0007669"/>
    <property type="project" value="UniProtKB-UniRule"/>
</dbReference>
<evidence type="ECO:0000256" key="16">
    <source>
        <dbReference type="PROSITE-ProRule" id="PRU00560"/>
    </source>
</evidence>
<dbReference type="GO" id="GO:0000724">
    <property type="term" value="P:double-strand break repair via homologous recombination"/>
    <property type="evidence" value="ECO:0007669"/>
    <property type="project" value="UniProtKB-UniRule"/>
</dbReference>
<evidence type="ECO:0000256" key="2">
    <source>
        <dbReference type="ARBA" id="ARBA00022723"/>
    </source>
</evidence>
<evidence type="ECO:0000256" key="9">
    <source>
        <dbReference type="ARBA" id="ARBA00022842"/>
    </source>
</evidence>
<dbReference type="GO" id="GO:0005829">
    <property type="term" value="C:cytosol"/>
    <property type="evidence" value="ECO:0007669"/>
    <property type="project" value="TreeGrafter"/>
</dbReference>
<dbReference type="SUPFAM" id="SSF52980">
    <property type="entry name" value="Restriction endonuclease-like"/>
    <property type="match status" value="1"/>
</dbReference>
<evidence type="ECO:0000256" key="14">
    <source>
        <dbReference type="ARBA" id="ARBA00048988"/>
    </source>
</evidence>
<comment type="miscellaneous">
    <text evidence="15">In the RecBCD complex, RecB has a slow 3'-5' helicase, an exonuclease activity and loads RecA onto ssDNA, RecD has a fast 5'-3' helicase activity, while RecC stimulates the ATPase and processivity of the RecB helicase and contributes to recognition of the Chi site.</text>
</comment>
<keyword evidence="9 15" id="KW-0460">Magnesium</keyword>
<keyword evidence="10 15" id="KW-0238">DNA-binding</keyword>
<comment type="domain">
    <text evidence="15">The C-terminal domain has nuclease activity and interacts with RecD. It interacts with RecA, facilitating its loading onto ssDNA.</text>
</comment>
<evidence type="ECO:0000259" key="18">
    <source>
        <dbReference type="PROSITE" id="PS51198"/>
    </source>
</evidence>
<dbReference type="Pfam" id="PF13361">
    <property type="entry name" value="UvrD_C"/>
    <property type="match status" value="1"/>
</dbReference>
<evidence type="ECO:0000256" key="6">
    <source>
        <dbReference type="ARBA" id="ARBA00022806"/>
    </source>
</evidence>
<dbReference type="InterPro" id="IPR014016">
    <property type="entry name" value="UvrD-like_ATP-bd"/>
</dbReference>
<evidence type="ECO:0000256" key="12">
    <source>
        <dbReference type="ARBA" id="ARBA00023235"/>
    </source>
</evidence>
<dbReference type="Gene3D" id="3.40.50.300">
    <property type="entry name" value="P-loop containing nucleotide triphosphate hydrolases"/>
    <property type="match status" value="2"/>
</dbReference>
<dbReference type="GO" id="GO:0016887">
    <property type="term" value="F:ATP hydrolysis activity"/>
    <property type="evidence" value="ECO:0007669"/>
    <property type="project" value="RHEA"/>
</dbReference>
<comment type="similarity">
    <text evidence="15">Belongs to the helicase family. UvrD subfamily.</text>
</comment>
<accession>A0A5C8KMH8</accession>
<reference evidence="20 21" key="1">
    <citation type="submission" date="2019-08" db="EMBL/GenBank/DDBJ databases">
        <authorList>
            <person name="Karlyshev A.V."/>
        </authorList>
    </citation>
    <scope>NUCLEOTIDE SEQUENCE [LARGE SCALE GENOMIC DNA]</scope>
    <source>
        <strain evidence="20 21">Alg18-2.2</strain>
    </source>
</reference>
<feature type="compositionally biased region" description="Low complexity" evidence="17">
    <location>
        <begin position="935"/>
        <end position="946"/>
    </location>
</feature>
<keyword evidence="8 15" id="KW-0067">ATP-binding</keyword>
<evidence type="ECO:0000313" key="21">
    <source>
        <dbReference type="Proteomes" id="UP000321248"/>
    </source>
</evidence>
<dbReference type="Gene3D" id="3.90.320.10">
    <property type="match status" value="1"/>
</dbReference>
<dbReference type="AlphaFoldDB" id="A0A5C8KMH8"/>
<protein>
    <recommendedName>
        <fullName evidence="15">RecBCD enzyme subunit RecB</fullName>
        <ecNumber evidence="15">3.1.11.5</ecNumber>
        <ecNumber evidence="15">5.6.2.4</ecNumber>
    </recommendedName>
    <alternativeName>
        <fullName evidence="15">DNA 3'-5' helicase subunit RecB</fullName>
    </alternativeName>
    <alternativeName>
        <fullName evidence="15">Exonuclease V subunit RecB</fullName>
        <shortName evidence="15">ExoV subunit RecB</shortName>
    </alternativeName>
    <alternativeName>
        <fullName evidence="15">Helicase/nuclease RecBCD subunit RecB</fullName>
    </alternativeName>
</protein>
<feature type="compositionally biased region" description="Basic and acidic residues" evidence="17">
    <location>
        <begin position="831"/>
        <end position="841"/>
    </location>
</feature>
<keyword evidence="7 15" id="KW-0269">Exonuclease</keyword>
<dbReference type="EC" id="5.6.2.4" evidence="15"/>
<dbReference type="Gene3D" id="1.10.486.10">
    <property type="entry name" value="PCRA, domain 4"/>
    <property type="match status" value="1"/>
</dbReference>
<dbReference type="EMBL" id="VRTS01000007">
    <property type="protein sequence ID" value="TXK60961.1"/>
    <property type="molecule type" value="Genomic_DNA"/>
</dbReference>
<dbReference type="Gene3D" id="1.10.3170.10">
    <property type="entry name" value="Recbcd, chain B, domain 2"/>
    <property type="match status" value="1"/>
</dbReference>
<dbReference type="OrthoDB" id="9810135at2"/>
<feature type="compositionally biased region" description="Basic and acidic residues" evidence="17">
    <location>
        <begin position="965"/>
        <end position="976"/>
    </location>
</feature>
<name>A0A5C8KMH8_9GAMM</name>
<evidence type="ECO:0000259" key="19">
    <source>
        <dbReference type="PROSITE" id="PS51217"/>
    </source>
</evidence>
<keyword evidence="5 15" id="KW-0378">Hydrolase</keyword>
<dbReference type="InterPro" id="IPR011335">
    <property type="entry name" value="Restrct_endonuc-II-like"/>
</dbReference>
<feature type="region of interest" description="Disordered" evidence="17">
    <location>
        <begin position="933"/>
        <end position="976"/>
    </location>
</feature>
<keyword evidence="2 15" id="KW-0479">Metal-binding</keyword>
<dbReference type="PROSITE" id="PS51198">
    <property type="entry name" value="UVRD_HELICASE_ATP_BIND"/>
    <property type="match status" value="1"/>
</dbReference>
<feature type="region of interest" description="Nuclease activity, interacts with RecD and RecA" evidence="15">
    <location>
        <begin position="921"/>
        <end position="1213"/>
    </location>
</feature>
<feature type="domain" description="UvrD-like helicase ATP-binding" evidence="18">
    <location>
        <begin position="7"/>
        <end position="454"/>
    </location>
</feature>
<keyword evidence="6 15" id="KW-0347">Helicase</keyword>
<dbReference type="InterPro" id="IPR014017">
    <property type="entry name" value="DNA_helicase_UvrD-like_C"/>
</dbReference>
<evidence type="ECO:0000313" key="20">
    <source>
        <dbReference type="EMBL" id="TXK60961.1"/>
    </source>
</evidence>
<dbReference type="CDD" id="cd22352">
    <property type="entry name" value="RecB_C-like"/>
    <property type="match status" value="1"/>
</dbReference>
<dbReference type="GO" id="GO:0009338">
    <property type="term" value="C:exodeoxyribonuclease V complex"/>
    <property type="evidence" value="ECO:0007669"/>
    <property type="project" value="TreeGrafter"/>
</dbReference>
<comment type="catalytic activity">
    <reaction evidence="15">
        <text>Exonucleolytic cleavage (in the presence of ATP) in either 5'- to 3'- or 3'- to 5'-direction to yield 5'-phosphooligonucleotides.</text>
        <dbReference type="EC" id="3.1.11.5"/>
    </reaction>
</comment>
<gene>
    <name evidence="15" type="primary">recB</name>
    <name evidence="20" type="ORF">FU658_10275</name>
</gene>
<evidence type="ECO:0000256" key="1">
    <source>
        <dbReference type="ARBA" id="ARBA00022722"/>
    </source>
</evidence>
<dbReference type="GO" id="GO:0005524">
    <property type="term" value="F:ATP binding"/>
    <property type="evidence" value="ECO:0007669"/>
    <property type="project" value="UniProtKB-UniRule"/>
</dbReference>
<evidence type="ECO:0000256" key="7">
    <source>
        <dbReference type="ARBA" id="ARBA00022839"/>
    </source>
</evidence>
<keyword evidence="4 15" id="KW-0227">DNA damage</keyword>
<feature type="binding site" evidence="15">
    <location>
        <position position="1114"/>
    </location>
    <ligand>
        <name>Mg(2+)</name>
        <dbReference type="ChEBI" id="CHEBI:18420"/>
    </ligand>
</feature>
<feature type="region of interest" description="Disordered" evidence="17">
    <location>
        <begin position="831"/>
        <end position="860"/>
    </location>
</feature>
<keyword evidence="12 15" id="KW-0413">Isomerase</keyword>
<feature type="binding site" evidence="15">
    <location>
        <position position="1101"/>
    </location>
    <ligand>
        <name>Mg(2+)</name>
        <dbReference type="ChEBI" id="CHEBI:18420"/>
    </ligand>
</feature>
<dbReference type="PANTHER" id="PTHR11070">
    <property type="entry name" value="UVRD / RECB / PCRA DNA HELICASE FAMILY MEMBER"/>
    <property type="match status" value="1"/>
</dbReference>
<dbReference type="InterPro" id="IPR011604">
    <property type="entry name" value="PDDEXK-like_dom_sf"/>
</dbReference>
<feature type="domain" description="UvrD-like helicase C-terminal" evidence="19">
    <location>
        <begin position="475"/>
        <end position="751"/>
    </location>
</feature>
<comment type="subunit">
    <text evidence="15">Heterotrimer of RecB, RecC and RecD. All subunits contribute to DNA-binding. Interacts with RecA.</text>
</comment>
<keyword evidence="11 15" id="KW-0234">DNA repair</keyword>
<dbReference type="EC" id="3.1.11.5" evidence="15"/>
<comment type="domain">
    <text evidence="15">The N-terminal DNA-binding domain is a ssDNA-dependent ATPase and has ATP-dependent 3'-5' helicase function. This domain interacts with RecC.</text>
</comment>
<feature type="region of interest" description="DNA-binding and helicase activity, interacts with RecC" evidence="15">
    <location>
        <begin position="1"/>
        <end position="879"/>
    </location>
</feature>
<feature type="binding site" evidence="16">
    <location>
        <begin position="28"/>
        <end position="35"/>
    </location>
    <ligand>
        <name>ATP</name>
        <dbReference type="ChEBI" id="CHEBI:30616"/>
    </ligand>
</feature>
<dbReference type="PROSITE" id="PS51217">
    <property type="entry name" value="UVRD_HELICASE_CTER"/>
    <property type="match status" value="1"/>
</dbReference>
<feature type="compositionally biased region" description="Basic and acidic residues" evidence="17">
    <location>
        <begin position="849"/>
        <end position="860"/>
    </location>
</feature>
<dbReference type="GO" id="GO:0000287">
    <property type="term" value="F:magnesium ion binding"/>
    <property type="evidence" value="ECO:0007669"/>
    <property type="project" value="UniProtKB-UniRule"/>
</dbReference>
<comment type="catalytic activity">
    <reaction evidence="13 15">
        <text>Couples ATP hydrolysis with the unwinding of duplex DNA by translocating in the 3'-5' direction.</text>
        <dbReference type="EC" id="5.6.2.4"/>
    </reaction>
</comment>
<proteinExistence type="inferred from homology"/>
<dbReference type="RefSeq" id="WP_147892004.1">
    <property type="nucleotide sequence ID" value="NZ_VRTS01000007.1"/>
</dbReference>
<dbReference type="InterPro" id="IPR027417">
    <property type="entry name" value="P-loop_NTPase"/>
</dbReference>
<dbReference type="SUPFAM" id="SSF52540">
    <property type="entry name" value="P-loop containing nucleoside triphosphate hydrolases"/>
    <property type="match status" value="1"/>
</dbReference>
<evidence type="ECO:0000256" key="3">
    <source>
        <dbReference type="ARBA" id="ARBA00022741"/>
    </source>
</evidence>
<dbReference type="HAMAP" id="MF_01485">
    <property type="entry name" value="RecB"/>
    <property type="match status" value="1"/>
</dbReference>
<comment type="caution">
    <text evidence="20">The sequence shown here is derived from an EMBL/GenBank/DDBJ whole genome shotgun (WGS) entry which is preliminary data.</text>
</comment>
<evidence type="ECO:0000256" key="15">
    <source>
        <dbReference type="HAMAP-Rule" id="MF_01485"/>
    </source>
</evidence>
<comment type="cofactor">
    <cofactor evidence="15">
        <name>Mg(2+)</name>
        <dbReference type="ChEBI" id="CHEBI:18420"/>
    </cofactor>
    <text evidence="15">Binds 1 Mg(2+) ion per subunit.</text>
</comment>
<evidence type="ECO:0000256" key="5">
    <source>
        <dbReference type="ARBA" id="ARBA00022801"/>
    </source>
</evidence>
<dbReference type="InterPro" id="IPR038726">
    <property type="entry name" value="PDDEXK_AddAB-type"/>
</dbReference>
<dbReference type="Pfam" id="PF12705">
    <property type="entry name" value="PDDEXK_1"/>
    <property type="match status" value="1"/>
</dbReference>
<organism evidence="20 21">
    <name type="scientific">Alkalisalibacterium limincola</name>
    <dbReference type="NCBI Taxonomy" id="2699169"/>
    <lineage>
        <taxon>Bacteria</taxon>
        <taxon>Pseudomonadati</taxon>
        <taxon>Pseudomonadota</taxon>
        <taxon>Gammaproteobacteria</taxon>
        <taxon>Lysobacterales</taxon>
        <taxon>Lysobacteraceae</taxon>
        <taxon>Alkalisalibacterium</taxon>
    </lineage>
</organism>
<evidence type="ECO:0000256" key="17">
    <source>
        <dbReference type="SAM" id="MobiDB-lite"/>
    </source>
</evidence>
<feature type="active site" description="For nuclease activity" evidence="15">
    <location>
        <position position="1114"/>
    </location>
</feature>
<dbReference type="GO" id="GO:0043138">
    <property type="term" value="F:3'-5' DNA helicase activity"/>
    <property type="evidence" value="ECO:0007669"/>
    <property type="project" value="UniProtKB-UniRule"/>
</dbReference>
<evidence type="ECO:0000256" key="11">
    <source>
        <dbReference type="ARBA" id="ARBA00023204"/>
    </source>
</evidence>
<comment type="function">
    <text evidence="15">A helicase/nuclease that prepares dsDNA breaks (DSB) for recombinational DNA repair. Binds to DSBs and unwinds DNA via a highly rapid and processive ATP-dependent bidirectional helicase activity. Unwinds dsDNA until it encounters a Chi (crossover hotspot instigator) sequence from the 3' direction. Cuts ssDNA a few nucleotides 3' to the Chi site. The properties and activities of the enzyme are changed at Chi. The Chi-altered holoenzyme produces a long 3'-ssDNA overhang and facilitates RecA-binding to the ssDNA for homologous DNA recombination and repair. Holoenzyme degrades any linearized DNA that is unable to undergo homologous recombination. In the holoenzyme this subunit contributes ATPase, 3'-5' helicase, exonuclease activity and loads RecA onto ssDNA.</text>
</comment>
<keyword evidence="21" id="KW-1185">Reference proteome</keyword>
<feature type="binding site" evidence="15">
    <location>
        <position position="985"/>
    </location>
    <ligand>
        <name>Mg(2+)</name>
        <dbReference type="ChEBI" id="CHEBI:18420"/>
    </ligand>
</feature>
<evidence type="ECO:0000256" key="4">
    <source>
        <dbReference type="ARBA" id="ARBA00022763"/>
    </source>
</evidence>
<keyword evidence="1 15" id="KW-0540">Nuclease</keyword>